<feature type="region of interest" description="Disordered" evidence="1">
    <location>
        <begin position="133"/>
        <end position="219"/>
    </location>
</feature>
<keyword evidence="3" id="KW-1185">Reference proteome</keyword>
<dbReference type="Proteomes" id="UP000784294">
    <property type="component" value="Unassembled WGS sequence"/>
</dbReference>
<name>A0A3S5AXE2_9PLAT</name>
<feature type="compositionally biased region" description="Polar residues" evidence="1">
    <location>
        <begin position="133"/>
        <end position="145"/>
    </location>
</feature>
<feature type="compositionally biased region" description="Acidic residues" evidence="1">
    <location>
        <begin position="283"/>
        <end position="299"/>
    </location>
</feature>
<dbReference type="EMBL" id="CAAALY010089498">
    <property type="protein sequence ID" value="VEL27736.1"/>
    <property type="molecule type" value="Genomic_DNA"/>
</dbReference>
<feature type="region of interest" description="Disordered" evidence="1">
    <location>
        <begin position="268"/>
        <end position="305"/>
    </location>
</feature>
<feature type="compositionally biased region" description="Low complexity" evidence="1">
    <location>
        <begin position="358"/>
        <end position="374"/>
    </location>
</feature>
<evidence type="ECO:0000313" key="2">
    <source>
        <dbReference type="EMBL" id="VEL27736.1"/>
    </source>
</evidence>
<gene>
    <name evidence="2" type="ORF">PXEA_LOCUS21176</name>
</gene>
<accession>A0A3S5AXE2</accession>
<evidence type="ECO:0000313" key="3">
    <source>
        <dbReference type="Proteomes" id="UP000784294"/>
    </source>
</evidence>
<comment type="caution">
    <text evidence="2">The sequence shown here is derived from an EMBL/GenBank/DDBJ whole genome shotgun (WGS) entry which is preliminary data.</text>
</comment>
<reference evidence="2" key="1">
    <citation type="submission" date="2018-11" db="EMBL/GenBank/DDBJ databases">
        <authorList>
            <consortium name="Pathogen Informatics"/>
        </authorList>
    </citation>
    <scope>NUCLEOTIDE SEQUENCE</scope>
</reference>
<dbReference type="OrthoDB" id="6274823at2759"/>
<dbReference type="AlphaFoldDB" id="A0A3S5AXE2"/>
<feature type="compositionally biased region" description="Basic residues" evidence="1">
    <location>
        <begin position="196"/>
        <end position="206"/>
    </location>
</feature>
<sequence>MTGSYSNLFHVFDRHTQADWLYDLNDVQVISPSSEPPPASPLSPTLTHSYVSTSIPDNNSNSCIPNSSRLMSLYQQSHSQPQEANSSFSPVRLKPKQFISPDSQLGIYLGVGSVYVADCPPFQSERRVSFTQPGNTFLDSSTQPPGNGEDLVSGKLTSPDRNEESSVTPGCKRRSPRTEIIGGQLNNRPEGTSGRPKQRRSRRKDRHVPLGFDGISSDVNVGLEDETSLQCRSEDMVPSHESNGSDPRLLQQLNDVLMSGGRKSLLRFSKMSQRPANGLTSDFDIEDGDEEEDDDDENNLFEHKVPVPPTGLRELDYHCKLLHVAWHPRRRMIAAVSGSQLFLVAGTMDDIPSSIPVSPTKVTSSTSNTISDTTGVDDRLASPPICPISTKIPIIGVAESRLLNNLTFETDKTIVGSLNSEIVESACAIDTDNSDNNFCNSEEFAKASDSHLRLPNKSSNTA</sequence>
<feature type="compositionally biased region" description="Polar residues" evidence="1">
    <location>
        <begin position="270"/>
        <end position="280"/>
    </location>
</feature>
<organism evidence="2 3">
    <name type="scientific">Protopolystoma xenopodis</name>
    <dbReference type="NCBI Taxonomy" id="117903"/>
    <lineage>
        <taxon>Eukaryota</taxon>
        <taxon>Metazoa</taxon>
        <taxon>Spiralia</taxon>
        <taxon>Lophotrochozoa</taxon>
        <taxon>Platyhelminthes</taxon>
        <taxon>Monogenea</taxon>
        <taxon>Polyopisthocotylea</taxon>
        <taxon>Polystomatidea</taxon>
        <taxon>Polystomatidae</taxon>
        <taxon>Protopolystoma</taxon>
    </lineage>
</organism>
<feature type="non-terminal residue" evidence="2">
    <location>
        <position position="462"/>
    </location>
</feature>
<proteinExistence type="predicted"/>
<protein>
    <submittedName>
        <fullName evidence="2">Uncharacterized protein</fullName>
    </submittedName>
</protein>
<feature type="region of interest" description="Disordered" evidence="1">
    <location>
        <begin position="358"/>
        <end position="378"/>
    </location>
</feature>
<evidence type="ECO:0000256" key="1">
    <source>
        <dbReference type="SAM" id="MobiDB-lite"/>
    </source>
</evidence>